<protein>
    <submittedName>
        <fullName evidence="2">Uncharacterized protein</fullName>
    </submittedName>
</protein>
<evidence type="ECO:0000313" key="2">
    <source>
        <dbReference type="EMBL" id="RCI15868.1"/>
    </source>
</evidence>
<keyword evidence="3" id="KW-1185">Reference proteome</keyword>
<comment type="caution">
    <text evidence="2">The sequence shown here is derived from an EMBL/GenBank/DDBJ whole genome shotgun (WGS) entry which is preliminary data.</text>
</comment>
<accession>A0A367LN77</accession>
<evidence type="ECO:0000256" key="1">
    <source>
        <dbReference type="SAM" id="MobiDB-lite"/>
    </source>
</evidence>
<reference evidence="2 3" key="1">
    <citation type="journal article" date="2015" name="BMC Genomics">
        <title>Insights from the genome of Ophiocordyceps polyrhachis-furcata to pathogenicity and host specificity in insect fungi.</title>
        <authorList>
            <person name="Wichadakul D."/>
            <person name="Kobmoo N."/>
            <person name="Ingsriswang S."/>
            <person name="Tangphatsornruang S."/>
            <person name="Chantasingh D."/>
            <person name="Luangsa-ard J.J."/>
            <person name="Eurwilaichitr L."/>
        </authorList>
    </citation>
    <scope>NUCLEOTIDE SEQUENCE [LARGE SCALE GENOMIC DNA]</scope>
    <source>
        <strain evidence="2 3">BCC 54312</strain>
    </source>
</reference>
<name>A0A367LN77_9HYPO</name>
<dbReference type="OrthoDB" id="432970at2759"/>
<proteinExistence type="predicted"/>
<sequence length="373" mass="41920">MRLETSHLHSNSLKGRKISSQRCYRWRQMKQKKLPLRRVSQWMNRMGGNRPKVRQIKNHPLQSAEVLEQSLERSTITITTVTVTTIRATKLLSLEKKKIPKKNQNQKSKIKTEKKKNSSSPCHHHPSAKSAKNPPLKSPSSNAENAAQHPTAQQNAKRQTGKTTRERAETPPPPPSSSSSSSSASAASPTLSPPKGLDKGVALPFTRLDNHTWLHDRSERDVYRLLVDVYRLRVEDMYRIEGQVVEDSLYEDEGADLLLGFRRFLGMVQGCSRHKLLPSWWTGEKKKECEALGMSRSQWHSLNSALPKSDVVEHYGDPQFPMQLRMFGEAVYGSAPGGTDGTAMRRMMAAMEKGMMGDMAATHLDLSPVFGGR</sequence>
<feature type="region of interest" description="Disordered" evidence="1">
    <location>
        <begin position="97"/>
        <end position="198"/>
    </location>
</feature>
<evidence type="ECO:0000313" key="3">
    <source>
        <dbReference type="Proteomes" id="UP000253664"/>
    </source>
</evidence>
<dbReference type="AlphaFoldDB" id="A0A367LN77"/>
<dbReference type="STRING" id="1330021.A0A367LN77"/>
<gene>
    <name evidence="2" type="ORF">L249_1939</name>
</gene>
<feature type="compositionally biased region" description="Polar residues" evidence="1">
    <location>
        <begin position="138"/>
        <end position="162"/>
    </location>
</feature>
<dbReference type="EMBL" id="LKCN02000001">
    <property type="protein sequence ID" value="RCI15868.1"/>
    <property type="molecule type" value="Genomic_DNA"/>
</dbReference>
<dbReference type="Proteomes" id="UP000253664">
    <property type="component" value="Unassembled WGS sequence"/>
</dbReference>
<feature type="compositionally biased region" description="Low complexity" evidence="1">
    <location>
        <begin position="177"/>
        <end position="194"/>
    </location>
</feature>
<organism evidence="2 3">
    <name type="scientific">Ophiocordyceps polyrhachis-furcata BCC 54312</name>
    <dbReference type="NCBI Taxonomy" id="1330021"/>
    <lineage>
        <taxon>Eukaryota</taxon>
        <taxon>Fungi</taxon>
        <taxon>Dikarya</taxon>
        <taxon>Ascomycota</taxon>
        <taxon>Pezizomycotina</taxon>
        <taxon>Sordariomycetes</taxon>
        <taxon>Hypocreomycetidae</taxon>
        <taxon>Hypocreales</taxon>
        <taxon>Ophiocordycipitaceae</taxon>
        <taxon>Ophiocordyceps</taxon>
    </lineage>
</organism>